<name>A0A1I2P106_9CLOT</name>
<evidence type="ECO:0000313" key="4">
    <source>
        <dbReference type="Proteomes" id="UP000182135"/>
    </source>
</evidence>
<accession>A0A1I2P106</accession>
<dbReference type="InterPro" id="IPR036650">
    <property type="entry name" value="CAT_RNA-bd_dom_sf"/>
</dbReference>
<dbReference type="eggNOG" id="COG3711">
    <property type="taxonomic scope" value="Bacteria"/>
</dbReference>
<dbReference type="Gene3D" id="2.30.24.10">
    <property type="entry name" value="CAT RNA-binding domain"/>
    <property type="match status" value="1"/>
</dbReference>
<feature type="domain" description="PRD" evidence="2">
    <location>
        <begin position="73"/>
        <end position="177"/>
    </location>
</feature>
<keyword evidence="1" id="KW-0677">Repeat</keyword>
<dbReference type="PROSITE" id="PS51372">
    <property type="entry name" value="PRD_2"/>
    <property type="match status" value="2"/>
</dbReference>
<evidence type="ECO:0000313" key="3">
    <source>
        <dbReference type="EMBL" id="SFG09734.1"/>
    </source>
</evidence>
<organism evidence="3 4">
    <name type="scientific">Clostridium cadaveris</name>
    <dbReference type="NCBI Taxonomy" id="1529"/>
    <lineage>
        <taxon>Bacteria</taxon>
        <taxon>Bacillati</taxon>
        <taxon>Bacillota</taxon>
        <taxon>Clostridia</taxon>
        <taxon>Eubacteriales</taxon>
        <taxon>Clostridiaceae</taxon>
        <taxon>Clostridium</taxon>
    </lineage>
</organism>
<dbReference type="SUPFAM" id="SSF50151">
    <property type="entry name" value="SacY-like RNA-binding domain"/>
    <property type="match status" value="1"/>
</dbReference>
<reference evidence="3 4" key="1">
    <citation type="submission" date="2016-10" db="EMBL/GenBank/DDBJ databases">
        <authorList>
            <person name="de Groot N.N."/>
        </authorList>
    </citation>
    <scope>NUCLEOTIDE SEQUENCE [LARGE SCALE GENOMIC DNA]</scope>
    <source>
        <strain evidence="3 4">NLAE-zl-G419</strain>
    </source>
</reference>
<dbReference type="EMBL" id="FOOE01000025">
    <property type="protein sequence ID" value="SFG09734.1"/>
    <property type="molecule type" value="Genomic_DNA"/>
</dbReference>
<dbReference type="InterPro" id="IPR011608">
    <property type="entry name" value="PRD"/>
</dbReference>
<dbReference type="GO" id="GO:0006355">
    <property type="term" value="P:regulation of DNA-templated transcription"/>
    <property type="evidence" value="ECO:0007669"/>
    <property type="project" value="InterPro"/>
</dbReference>
<dbReference type="SMART" id="SM01061">
    <property type="entry name" value="CAT_RBD"/>
    <property type="match status" value="1"/>
</dbReference>
<proteinExistence type="predicted"/>
<dbReference type="Pfam" id="PF00874">
    <property type="entry name" value="PRD"/>
    <property type="match status" value="2"/>
</dbReference>
<evidence type="ECO:0000256" key="1">
    <source>
        <dbReference type="ARBA" id="ARBA00022737"/>
    </source>
</evidence>
<evidence type="ECO:0000259" key="2">
    <source>
        <dbReference type="PROSITE" id="PS51372"/>
    </source>
</evidence>
<dbReference type="RefSeq" id="WP_074846271.1">
    <property type="nucleotide sequence ID" value="NZ_FOOE01000025.1"/>
</dbReference>
<dbReference type="SUPFAM" id="SSF63520">
    <property type="entry name" value="PTS-regulatory domain, PRD"/>
    <property type="match status" value="2"/>
</dbReference>
<dbReference type="InterPro" id="IPR050661">
    <property type="entry name" value="BglG_antiterminators"/>
</dbReference>
<dbReference type="Gene3D" id="1.10.1790.10">
    <property type="entry name" value="PRD domain"/>
    <property type="match status" value="2"/>
</dbReference>
<dbReference type="Proteomes" id="UP000182135">
    <property type="component" value="Unassembled WGS sequence"/>
</dbReference>
<dbReference type="InterPro" id="IPR036634">
    <property type="entry name" value="PRD_sf"/>
</dbReference>
<dbReference type="InterPro" id="IPR004341">
    <property type="entry name" value="CAT_RNA-bd_dom"/>
</dbReference>
<dbReference type="AlphaFoldDB" id="A0A1I2P106"/>
<dbReference type="STRING" id="1529.SAMN04487885_12543"/>
<dbReference type="PANTHER" id="PTHR30185">
    <property type="entry name" value="CRYPTIC BETA-GLUCOSIDE BGL OPERON ANTITERMINATOR"/>
    <property type="match status" value="1"/>
</dbReference>
<protein>
    <submittedName>
        <fullName evidence="3">Transcriptional antiterminator, BglG family</fullName>
    </submittedName>
</protein>
<keyword evidence="4" id="KW-1185">Reference proteome</keyword>
<gene>
    <name evidence="3" type="ORF">SAMN04487885_12543</name>
</gene>
<sequence length="280" mass="32253">MEHSDQHQIEVLKVFNNNVLLVQDGSAEKILFSKGIGFGKKPGHIIDKDVEVEKIFIIENKENKKNFNELISYADSGVVGMCEEIIFMIERELGEELDEKIHISLTDHIAFALKRIEDNDAIDNPFLVETQTLYKLEFIIARKAKKIIEDTMKMHIPEGEVGFIALHIHSARNNGKLSNTLRFTTVVNEVIEFVERNSNITINRESIDFARFTTHVRFAIERILNGEEIENDLLSTIKRKYAESYKLAKRASNILEQELDLKISEDEVGYLAVHIERLKK</sequence>
<dbReference type="Pfam" id="PF03123">
    <property type="entry name" value="CAT_RBD"/>
    <property type="match status" value="1"/>
</dbReference>
<dbReference type="OrthoDB" id="9813552at2"/>
<dbReference type="PANTHER" id="PTHR30185:SF16">
    <property type="entry name" value="PROTEIN GLCT"/>
    <property type="match status" value="1"/>
</dbReference>
<dbReference type="NCBIfam" id="NF047357">
    <property type="entry name" value="antiterm_GlcT"/>
    <property type="match status" value="1"/>
</dbReference>
<dbReference type="GO" id="GO:0003723">
    <property type="term" value="F:RNA binding"/>
    <property type="evidence" value="ECO:0007669"/>
    <property type="project" value="InterPro"/>
</dbReference>
<feature type="domain" description="PRD" evidence="2">
    <location>
        <begin position="178"/>
        <end position="280"/>
    </location>
</feature>